<protein>
    <submittedName>
        <fullName evidence="1">Uncharacterized protein</fullName>
    </submittedName>
</protein>
<organism evidence="1 2">
    <name type="scientific">Daphnia magna</name>
    <dbReference type="NCBI Taxonomy" id="35525"/>
    <lineage>
        <taxon>Eukaryota</taxon>
        <taxon>Metazoa</taxon>
        <taxon>Ecdysozoa</taxon>
        <taxon>Arthropoda</taxon>
        <taxon>Crustacea</taxon>
        <taxon>Branchiopoda</taxon>
        <taxon>Diplostraca</taxon>
        <taxon>Cladocera</taxon>
        <taxon>Anomopoda</taxon>
        <taxon>Daphniidae</taxon>
        <taxon>Daphnia</taxon>
    </lineage>
</organism>
<reference evidence="1 2" key="1">
    <citation type="journal article" date="2023" name="Nucleic Acids Res.">
        <title>The hologenome of Daphnia magna reveals possible DNA methylation and microbiome-mediated evolution of the host genome.</title>
        <authorList>
            <person name="Chaturvedi A."/>
            <person name="Li X."/>
            <person name="Dhandapani V."/>
            <person name="Marshall H."/>
            <person name="Kissane S."/>
            <person name="Cuenca-Cambronero M."/>
            <person name="Asole G."/>
            <person name="Calvet F."/>
            <person name="Ruiz-Romero M."/>
            <person name="Marangio P."/>
            <person name="Guigo R."/>
            <person name="Rago D."/>
            <person name="Mirbahai L."/>
            <person name="Eastwood N."/>
            <person name="Colbourne J.K."/>
            <person name="Zhou J."/>
            <person name="Mallon E."/>
            <person name="Orsini L."/>
        </authorList>
    </citation>
    <scope>NUCLEOTIDE SEQUENCE [LARGE SCALE GENOMIC DNA]</scope>
    <source>
        <strain evidence="1">LRV0_1</strain>
    </source>
</reference>
<evidence type="ECO:0000313" key="2">
    <source>
        <dbReference type="Proteomes" id="UP001234178"/>
    </source>
</evidence>
<name>A0ABQ9YPD5_9CRUS</name>
<sequence length="136" mass="15139">MIVFGVSELGAVSTVISSACKLDILRIFTSDYDSNDYAVDSSVQEVRCIGRVAREDFVVELLTRGWTKMIPESLAQLTSQKLRADDQPSGILDLPICPHIPVPILMQKSWNQVEHFEPSQDKAEVLDALEKSSRFG</sequence>
<dbReference type="EMBL" id="JAOYFB010000001">
    <property type="protein sequence ID" value="KAK4002442.1"/>
    <property type="molecule type" value="Genomic_DNA"/>
</dbReference>
<accession>A0ABQ9YPD5</accession>
<keyword evidence="2" id="KW-1185">Reference proteome</keyword>
<dbReference type="Proteomes" id="UP001234178">
    <property type="component" value="Unassembled WGS sequence"/>
</dbReference>
<proteinExistence type="predicted"/>
<gene>
    <name evidence="1" type="ORF">OUZ56_004270</name>
</gene>
<evidence type="ECO:0000313" key="1">
    <source>
        <dbReference type="EMBL" id="KAK4002442.1"/>
    </source>
</evidence>
<comment type="caution">
    <text evidence="1">The sequence shown here is derived from an EMBL/GenBank/DDBJ whole genome shotgun (WGS) entry which is preliminary data.</text>
</comment>